<feature type="compositionally biased region" description="Acidic residues" evidence="2">
    <location>
        <begin position="100"/>
        <end position="125"/>
    </location>
</feature>
<proteinExistence type="predicted"/>
<feature type="compositionally biased region" description="Acidic residues" evidence="2">
    <location>
        <begin position="148"/>
        <end position="157"/>
    </location>
</feature>
<feature type="compositionally biased region" description="Acidic residues" evidence="2">
    <location>
        <begin position="252"/>
        <end position="276"/>
    </location>
</feature>
<feature type="region of interest" description="Disordered" evidence="2">
    <location>
        <begin position="1"/>
        <end position="227"/>
    </location>
</feature>
<evidence type="ECO:0000313" key="4">
    <source>
        <dbReference type="RefSeq" id="XP_019613530.1"/>
    </source>
</evidence>
<evidence type="ECO:0000256" key="2">
    <source>
        <dbReference type="SAM" id="MobiDB-lite"/>
    </source>
</evidence>
<feature type="compositionally biased region" description="Basic and acidic residues" evidence="2">
    <location>
        <begin position="1"/>
        <end position="14"/>
    </location>
</feature>
<evidence type="ECO:0000256" key="1">
    <source>
        <dbReference type="SAM" id="Coils"/>
    </source>
</evidence>
<organism evidence="3 4">
    <name type="scientific">Branchiostoma belcheri</name>
    <name type="common">Amphioxus</name>
    <dbReference type="NCBI Taxonomy" id="7741"/>
    <lineage>
        <taxon>Eukaryota</taxon>
        <taxon>Metazoa</taxon>
        <taxon>Chordata</taxon>
        <taxon>Cephalochordata</taxon>
        <taxon>Leptocardii</taxon>
        <taxon>Amphioxiformes</taxon>
        <taxon>Branchiostomatidae</taxon>
        <taxon>Branchiostoma</taxon>
    </lineage>
</organism>
<dbReference type="GO" id="GO:0035082">
    <property type="term" value="P:axoneme assembly"/>
    <property type="evidence" value="ECO:0007669"/>
    <property type="project" value="InterPro"/>
</dbReference>
<reference evidence="4" key="1">
    <citation type="submission" date="2025-08" db="UniProtKB">
        <authorList>
            <consortium name="RefSeq"/>
        </authorList>
    </citation>
    <scope>IDENTIFICATION</scope>
    <source>
        <tissue evidence="4">Gonad</tissue>
    </source>
</reference>
<feature type="coiled-coil region" evidence="1">
    <location>
        <begin position="757"/>
        <end position="826"/>
    </location>
</feature>
<feature type="coiled-coil region" evidence="1">
    <location>
        <begin position="1003"/>
        <end position="1037"/>
    </location>
</feature>
<feature type="coiled-coil region" evidence="1">
    <location>
        <begin position="873"/>
        <end position="954"/>
    </location>
</feature>
<dbReference type="InterPro" id="IPR037386">
    <property type="entry name" value="CCDC40"/>
</dbReference>
<gene>
    <name evidence="4" type="primary">LOC109461591</name>
</gene>
<dbReference type="RefSeq" id="XP_019613530.1">
    <property type="nucleotide sequence ID" value="XM_019757971.1"/>
</dbReference>
<sequence>MADQEDRPPSVKEGEEAEQPPAEAEAPPGEALEVPAEEKVPSRPASGKSVTDVVSQVTVKALKEPEEGEEFKLPDMPAEQAAEGGEEQQPAEQPAGEGAEQPEGEVAEGEQPADAEQPEGAEQPEAEPSQPVAEGEEAPAEAPAEGEVAAEEAPPVEEMERPASGTKPPSKPTSRAGSARSGGERPGSGRPGSGRPGGPPAEGERPPSGPRAASRTGASEAGLSAGGVSAGMISTELPMGMTRFETQPGMDSDLEEGAEEMEEGEEGYSDTESEGESEMVVLDPDHPLMLRFQRALNAQLSRQNQRITLELKEIQEATKSKHQEREDLGVQLYGLQQELARNQMNLERKHDAYASVHQAKQQAEEKLEGVRLTYKDVQQNVLLERTTGAKLQTETENLATRLLYMQNAKEDVRSDIAVMKRAAEKADTEVAKAELAKKQQDLYIDRLVDVVDDLREKIALYEAQIAAQTEETKAAREAVSEARTEIDAINLEKKQLFQQWTSSLIGMRRRDEAHAAMNQALDDQRQRVLSLETEIDGYKKSITKEQEKNETLTMVLNKTESDISTTRKLMAQSQTKQEAIKAEYTTYTRALHETEQALNRATTDRTLRLNELNALRKQIEREYQEKVNLEDAIMEKMRSQLTMDKAALYTKKMTSKLRQRKKQLEAEVAKVENEISRDILEISYTTSRIKRLQKTMEELDEEIRMKNDMISKSESEIIKRNAVIERKQGVIDQYNKRVDQLLTSTGGEELGPLEIQIKAMNKQIEDRQAEIMELQQFWLRQQGELVKLTKDREEQSKDLERLKKQLSILTQKKLRIESEIEGHQREQKDIDHSISNMRNDMVKLNTLLTKENKLKEGMQQDNILVENDFIAALKEAEYESISMQDRLDALQEEKERLLNSLVEAERQIMLWEKKTQLAREVRSAVDSEVGQGEIHAMKAEIHRMEVRYSQLMKQQEKMIRDMESAVSRRDTIWVRGDAQAKTNKKVVTQGNFQKKLGEMRKKIKQTAQDANGCDQEIQELRQQQQELSKLLEEKQVTCQHLQGSVDTLEGDIDNIQEIKERNLAELVSKQQKVKHYQALKDGKYKLLCRTETALENETQKQLDRMQTLNAIVDRLNQEYPHAQPALRRVTLTLQSRGVVQDSA</sequence>
<dbReference type="Pfam" id="PF08647">
    <property type="entry name" value="BRE1"/>
    <property type="match status" value="1"/>
</dbReference>
<dbReference type="GO" id="GO:0005737">
    <property type="term" value="C:cytoplasm"/>
    <property type="evidence" value="ECO:0007669"/>
    <property type="project" value="TreeGrafter"/>
</dbReference>
<protein>
    <submittedName>
        <fullName evidence="4">Coiled-coil domain-containing protein 40-like isoform X1</fullName>
    </submittedName>
</protein>
<feature type="compositionally biased region" description="Basic and acidic residues" evidence="2">
    <location>
        <begin position="61"/>
        <end position="73"/>
    </location>
</feature>
<feature type="compositionally biased region" description="Polar residues" evidence="2">
    <location>
        <begin position="48"/>
        <end position="58"/>
    </location>
</feature>
<dbReference type="Proteomes" id="UP000515135">
    <property type="component" value="Unplaced"/>
</dbReference>
<feature type="region of interest" description="Disordered" evidence="2">
    <location>
        <begin position="246"/>
        <end position="276"/>
    </location>
</feature>
<accession>A0A6P4XAS2</accession>
<dbReference type="PANTHER" id="PTHR16275:SF8">
    <property type="entry name" value="COILED-COIL DOMAIN-CONTAINING PROTEIN 40"/>
    <property type="match status" value="1"/>
</dbReference>
<feature type="compositionally biased region" description="Gly residues" evidence="2">
    <location>
        <begin position="184"/>
        <end position="196"/>
    </location>
</feature>
<dbReference type="GeneID" id="109461591"/>
<feature type="compositionally biased region" description="Low complexity" evidence="2">
    <location>
        <begin position="77"/>
        <end position="99"/>
    </location>
</feature>
<feature type="coiled-coil region" evidence="1">
    <location>
        <begin position="609"/>
        <end position="716"/>
    </location>
</feature>
<dbReference type="KEGG" id="bbel:109461591"/>
<evidence type="ECO:0000313" key="3">
    <source>
        <dbReference type="Proteomes" id="UP000515135"/>
    </source>
</evidence>
<dbReference type="PANTHER" id="PTHR16275">
    <property type="entry name" value="COILED-COIL DOMAIN-CONTAINING PROTEIN 40"/>
    <property type="match status" value="1"/>
</dbReference>
<keyword evidence="1" id="KW-0175">Coiled coil</keyword>
<dbReference type="OrthoDB" id="188741at2759"/>
<feature type="coiled-coil region" evidence="1">
    <location>
        <begin position="416"/>
        <end position="548"/>
    </location>
</feature>
<feature type="compositionally biased region" description="Low complexity" evidence="2">
    <location>
        <begin position="19"/>
        <end position="34"/>
    </location>
</feature>
<dbReference type="AlphaFoldDB" id="A0A6P4XAS2"/>
<keyword evidence="3" id="KW-1185">Reference proteome</keyword>
<name>A0A6P4XAS2_BRABE</name>